<sequence>MFSNIIYIKFFFLLKSKLLVIIIFCIFSFLTINFIFNNFKFSKNNYVKFLQLLILSAVLGFLLGLIEGLLLNITIYCDGTEDDDNQVEALTNNQIDGSTKDQNDYTSGVENVKDNHDNKGNNFIYKTLDTISTIRTFPLQVSTAISSYAIEQGLEVKKEIKRNNELLSKINESKESNKNIDSITNSSDDIIKSSLEIGDISPLENFNLLTDQSLLKSLLLILFLMCIFLNFFVNFKFFLNFINRFIPYKLKVWINNIKKG</sequence>
<dbReference type="RefSeq" id="YP_009912225.1">
    <property type="nucleotide sequence ID" value="NC_050042.1"/>
</dbReference>
<feature type="transmembrane region" description="Helical" evidence="1">
    <location>
        <begin position="49"/>
        <end position="71"/>
    </location>
</feature>
<feature type="transmembrane region" description="Helical" evidence="1">
    <location>
        <begin position="18"/>
        <end position="37"/>
    </location>
</feature>
<keyword evidence="1" id="KW-0472">Membrane</keyword>
<evidence type="ECO:0000313" key="2">
    <source>
        <dbReference type="EMBL" id="QLD96662.1"/>
    </source>
</evidence>
<feature type="transmembrane region" description="Helical" evidence="1">
    <location>
        <begin position="218"/>
        <end position="239"/>
    </location>
</feature>
<proteinExistence type="predicted"/>
<dbReference type="AlphaFoldDB" id="A0A7D5J6V0"/>
<accession>A0A7D5J6V0</accession>
<keyword evidence="2" id="KW-0496">Mitochondrion</keyword>
<organism evidence="2">
    <name type="scientific">Phallus echinovolvatus</name>
    <dbReference type="NCBI Taxonomy" id="2201239"/>
    <lineage>
        <taxon>Eukaryota</taxon>
        <taxon>Fungi</taxon>
        <taxon>Dikarya</taxon>
        <taxon>Basidiomycota</taxon>
        <taxon>Agaricomycotina</taxon>
        <taxon>Agaricomycetes</taxon>
        <taxon>Phallomycetidae</taxon>
        <taxon>Phallales</taxon>
        <taxon>Phallaceae</taxon>
        <taxon>Phallus</taxon>
    </lineage>
</organism>
<geneLocation type="mitochondrion" evidence="2"/>
<dbReference type="GeneID" id="58116897"/>
<evidence type="ECO:0000256" key="1">
    <source>
        <dbReference type="SAM" id="Phobius"/>
    </source>
</evidence>
<reference evidence="2" key="1">
    <citation type="journal article" name="Front. Microbiol.">
        <title>Mitogenomes of Two Phallus Mushroom Species Reveal Gene Rearrangement, Intron Dynamics, and Basidiomycete Phylogeny.</title>
        <authorList>
            <person name="Chen C."/>
            <person name="Wang J."/>
            <person name="Li Q."/>
            <person name="Fu R."/>
            <person name="Jin X."/>
            <person name="Huang W."/>
            <person name="Lu D."/>
        </authorList>
    </citation>
    <scope>NUCLEOTIDE SEQUENCE</scope>
    <source>
        <tissue evidence="2">Fruiting body</tissue>
    </source>
</reference>
<name>A0A7D5J6V0_9AGAM</name>
<keyword evidence="1" id="KW-0812">Transmembrane</keyword>
<protein>
    <submittedName>
        <fullName evidence="2">Quinate/shikimate dehydrogenase</fullName>
    </submittedName>
</protein>
<gene>
    <name evidence="2" type="primary">orf260</name>
</gene>
<keyword evidence="1" id="KW-1133">Transmembrane helix</keyword>
<dbReference type="EMBL" id="MT528241">
    <property type="protein sequence ID" value="QLD96662.1"/>
    <property type="molecule type" value="Genomic_DNA"/>
</dbReference>